<dbReference type="RefSeq" id="WP_318107058.1">
    <property type="nucleotide sequence ID" value="NZ_CP137573.1"/>
</dbReference>
<protein>
    <submittedName>
        <fullName evidence="1">Uncharacterized protein</fullName>
    </submittedName>
</protein>
<dbReference type="EMBL" id="CP137573">
    <property type="protein sequence ID" value="WOX24612.1"/>
    <property type="molecule type" value="Genomic_DNA"/>
</dbReference>
<sequence>MPTTPIAPAIASAEVGIDRTTMSTEQTTKCCNRVICWAGLTKRNGPLSLAMYPRAVSTWAWITFAPSMPPRTSTRA</sequence>
<accession>A0ABZ0LYU7</accession>
<dbReference type="Proteomes" id="UP001301731">
    <property type="component" value="Chromosome"/>
</dbReference>
<organism evidence="1 2">
    <name type="scientific">Streptomyces solicathayae</name>
    <dbReference type="NCBI Taxonomy" id="3081768"/>
    <lineage>
        <taxon>Bacteria</taxon>
        <taxon>Bacillati</taxon>
        <taxon>Actinomycetota</taxon>
        <taxon>Actinomycetes</taxon>
        <taxon>Kitasatosporales</taxon>
        <taxon>Streptomycetaceae</taxon>
        <taxon>Streptomyces</taxon>
    </lineage>
</organism>
<proteinExistence type="predicted"/>
<reference evidence="1 2" key="1">
    <citation type="submission" date="2023-10" db="EMBL/GenBank/DDBJ databases">
        <title>The genome sequence of Streptomyces sp. HUAS YS2.</title>
        <authorList>
            <person name="Mo P."/>
        </authorList>
    </citation>
    <scope>NUCLEOTIDE SEQUENCE [LARGE SCALE GENOMIC DNA]</scope>
    <source>
        <strain evidence="1 2">HUAS YS2</strain>
    </source>
</reference>
<keyword evidence="2" id="KW-1185">Reference proteome</keyword>
<evidence type="ECO:0000313" key="2">
    <source>
        <dbReference type="Proteomes" id="UP001301731"/>
    </source>
</evidence>
<name>A0ABZ0LYU7_9ACTN</name>
<gene>
    <name evidence="1" type="ORF">R2D22_25825</name>
</gene>
<evidence type="ECO:0000313" key="1">
    <source>
        <dbReference type="EMBL" id="WOX24612.1"/>
    </source>
</evidence>